<comment type="similarity">
    <text evidence="4">Belongs to the class I-like SAM-binding methyltransferase superfamily. CmoM family.</text>
</comment>
<dbReference type="HAMAP" id="MF_02057">
    <property type="entry name" value="tRNA_methyltr_CmoM"/>
    <property type="match status" value="1"/>
</dbReference>
<sequence length="265" mass="30328">MTAPRKGQDRSFAVDVQRFEKNIYHTSKGRIRQAVLAADLAALIASERPLRVLDIGAGLGQVNQLFAEAGHLVWHSDIAAEMVAQAKEQHSQAGLSAQYQYITAPLQDLPAQLVDQPPFDVVLCHAVLEWLEQPAAAISILSQLMVEGGWLSLMFYNRRAKEMANLIYGNFDYVKAGLQVKKKVRFSPQTPLYIEQVSDWTLRHRLQLVAHSGVRCIHDYLRDLEHQQRDDLIEMELRYRRQEPFRQLGRYQHFLLRKEIEGVSG</sequence>
<feature type="binding site" evidence="4">
    <location>
        <position position="32"/>
    </location>
    <ligand>
        <name>S-adenosyl-L-methionine</name>
        <dbReference type="ChEBI" id="CHEBI:59789"/>
    </ligand>
</feature>
<feature type="binding site" evidence="4">
    <location>
        <position position="125"/>
    </location>
    <ligand>
        <name>S-adenosyl-L-methionine</name>
        <dbReference type="ChEBI" id="CHEBI:59789"/>
    </ligand>
</feature>
<dbReference type="InterPro" id="IPR029063">
    <property type="entry name" value="SAM-dependent_MTases_sf"/>
</dbReference>
<dbReference type="Proteomes" id="UP000287823">
    <property type="component" value="Unassembled WGS sequence"/>
</dbReference>
<dbReference type="InterPro" id="IPR013216">
    <property type="entry name" value="Methyltransf_11"/>
</dbReference>
<dbReference type="EMBL" id="PIPO01000001">
    <property type="protein sequence ID" value="RUO35045.1"/>
    <property type="molecule type" value="Genomic_DNA"/>
</dbReference>
<dbReference type="SUPFAM" id="SSF53335">
    <property type="entry name" value="S-adenosyl-L-methionine-dependent methyltransferases"/>
    <property type="match status" value="1"/>
</dbReference>
<comment type="caution">
    <text evidence="6">The sequence shown here is derived from an EMBL/GenBank/DDBJ whole genome shotgun (WGS) entry which is preliminary data.</text>
</comment>
<dbReference type="PANTHER" id="PTHR43464:SF19">
    <property type="entry name" value="UBIQUINONE BIOSYNTHESIS O-METHYLTRANSFERASE, MITOCHONDRIAL"/>
    <property type="match status" value="1"/>
</dbReference>
<dbReference type="Gene3D" id="3.40.50.150">
    <property type="entry name" value="Vaccinia Virus protein VP39"/>
    <property type="match status" value="1"/>
</dbReference>
<feature type="domain" description="Methyltransferase type 11" evidence="5">
    <location>
        <begin position="53"/>
        <end position="152"/>
    </location>
</feature>
<evidence type="ECO:0000256" key="1">
    <source>
        <dbReference type="ARBA" id="ARBA00022603"/>
    </source>
</evidence>
<organism evidence="6 7">
    <name type="scientific">Aliidiomarina soli</name>
    <dbReference type="NCBI Taxonomy" id="1928574"/>
    <lineage>
        <taxon>Bacteria</taxon>
        <taxon>Pseudomonadati</taxon>
        <taxon>Pseudomonadota</taxon>
        <taxon>Gammaproteobacteria</taxon>
        <taxon>Alteromonadales</taxon>
        <taxon>Idiomarinaceae</taxon>
        <taxon>Aliidiomarina</taxon>
    </lineage>
</organism>
<keyword evidence="4" id="KW-0819">tRNA processing</keyword>
<keyword evidence="1 4" id="KW-0489">Methyltransferase</keyword>
<gene>
    <name evidence="4" type="primary">cmoM</name>
    <name evidence="6" type="ORF">CWE14_03350</name>
</gene>
<dbReference type="InterPro" id="IPR033664">
    <property type="entry name" value="Cmo5U_methylTrfase"/>
</dbReference>
<comment type="catalytic activity">
    <reaction evidence="4">
        <text>5-carboxymethoxyuridine(34) in tRNA + S-adenosyl-L-methionine = 5-methoxycarbonylmethoxyuridine(34) in tRNA + S-adenosyl-L-homocysteine</text>
        <dbReference type="Rhea" id="RHEA:54080"/>
        <dbReference type="Rhea" id="RHEA-COMP:13383"/>
        <dbReference type="Rhea" id="RHEA-COMP:13781"/>
        <dbReference type="ChEBI" id="CHEBI:57856"/>
        <dbReference type="ChEBI" id="CHEBI:59789"/>
        <dbReference type="ChEBI" id="CHEBI:136879"/>
        <dbReference type="ChEBI" id="CHEBI:138053"/>
    </reaction>
</comment>
<keyword evidence="7" id="KW-1185">Reference proteome</keyword>
<dbReference type="Pfam" id="PF08241">
    <property type="entry name" value="Methyltransf_11"/>
    <property type="match status" value="1"/>
</dbReference>
<protein>
    <recommendedName>
        <fullName evidence="4">tRNA 5-carboxymethoxyuridine methyltransferase</fullName>
        <ecNumber evidence="4">2.1.1.-</ecNumber>
    </recommendedName>
    <alternativeName>
        <fullName evidence="4">cmo5U methyltransferase</fullName>
    </alternativeName>
</protein>
<evidence type="ECO:0000256" key="4">
    <source>
        <dbReference type="HAMAP-Rule" id="MF_02057"/>
    </source>
</evidence>
<comment type="caution">
    <text evidence="4">Lacks conserved residue(s) required for the propagation of feature annotation.</text>
</comment>
<keyword evidence="3 4" id="KW-0949">S-adenosyl-L-methionine</keyword>
<feature type="binding site" evidence="4">
    <location>
        <position position="77"/>
    </location>
    <ligand>
        <name>S-adenosyl-L-methionine</name>
        <dbReference type="ChEBI" id="CHEBI:59789"/>
    </ligand>
</feature>
<dbReference type="PANTHER" id="PTHR43464">
    <property type="entry name" value="METHYLTRANSFERASE"/>
    <property type="match status" value="1"/>
</dbReference>
<keyword evidence="2 4" id="KW-0808">Transferase</keyword>
<dbReference type="AlphaFoldDB" id="A0A432WMP0"/>
<dbReference type="CDD" id="cd02440">
    <property type="entry name" value="AdoMet_MTases"/>
    <property type="match status" value="1"/>
</dbReference>
<dbReference type="GO" id="GO:0006400">
    <property type="term" value="P:tRNA modification"/>
    <property type="evidence" value="ECO:0007669"/>
    <property type="project" value="UniProtKB-UniRule"/>
</dbReference>
<evidence type="ECO:0000313" key="6">
    <source>
        <dbReference type="EMBL" id="RUO35045.1"/>
    </source>
</evidence>
<evidence type="ECO:0000259" key="5">
    <source>
        <dbReference type="Pfam" id="PF08241"/>
    </source>
</evidence>
<dbReference type="GO" id="GO:0008757">
    <property type="term" value="F:S-adenosylmethionine-dependent methyltransferase activity"/>
    <property type="evidence" value="ECO:0007669"/>
    <property type="project" value="InterPro"/>
</dbReference>
<feature type="binding site" evidence="4">
    <location>
        <begin position="56"/>
        <end position="57"/>
    </location>
    <ligand>
        <name>S-adenosyl-L-methionine</name>
        <dbReference type="ChEBI" id="CHEBI:59789"/>
    </ligand>
</feature>
<accession>A0A432WMP0</accession>
<dbReference type="GO" id="GO:0032259">
    <property type="term" value="P:methylation"/>
    <property type="evidence" value="ECO:0007669"/>
    <property type="project" value="UniProtKB-KW"/>
</dbReference>
<proteinExistence type="inferred from homology"/>
<comment type="function">
    <text evidence="4">Catalyzes the methylation of 5-carboxymethoxyuridine (cmo5U) to form 5-methoxycarbonylmethoxyuridine (mcmo5U) at position 34 in tRNAs.</text>
</comment>
<reference evidence="6 7" key="1">
    <citation type="journal article" date="2011" name="Front. Microbiol.">
        <title>Genomic signatures of strain selection and enhancement in Bacillus atrophaeus var. globigii, a historical biowarfare simulant.</title>
        <authorList>
            <person name="Gibbons H.S."/>
            <person name="Broomall S.M."/>
            <person name="McNew L.A."/>
            <person name="Daligault H."/>
            <person name="Chapman C."/>
            <person name="Bruce D."/>
            <person name="Karavis M."/>
            <person name="Krepps M."/>
            <person name="McGregor P.A."/>
            <person name="Hong C."/>
            <person name="Park K.H."/>
            <person name="Akmal A."/>
            <person name="Feldman A."/>
            <person name="Lin J.S."/>
            <person name="Chang W.E."/>
            <person name="Higgs B.W."/>
            <person name="Demirev P."/>
            <person name="Lindquist J."/>
            <person name="Liem A."/>
            <person name="Fochler E."/>
            <person name="Read T.D."/>
            <person name="Tapia R."/>
            <person name="Johnson S."/>
            <person name="Bishop-Lilly K.A."/>
            <person name="Detter C."/>
            <person name="Han C."/>
            <person name="Sozhamannan S."/>
            <person name="Rosenzweig C.N."/>
            <person name="Skowronski E.W."/>
        </authorList>
    </citation>
    <scope>NUCLEOTIDE SEQUENCE [LARGE SCALE GENOMIC DNA]</scope>
    <source>
        <strain evidence="6 7">Y4G10-17</strain>
    </source>
</reference>
<dbReference type="EC" id="2.1.1.-" evidence="4"/>
<name>A0A432WMP0_9GAMM</name>
<evidence type="ECO:0000313" key="7">
    <source>
        <dbReference type="Proteomes" id="UP000287823"/>
    </source>
</evidence>
<evidence type="ECO:0000256" key="2">
    <source>
        <dbReference type="ARBA" id="ARBA00022679"/>
    </source>
</evidence>
<evidence type="ECO:0000256" key="3">
    <source>
        <dbReference type="ARBA" id="ARBA00022691"/>
    </source>
</evidence>
<dbReference type="GO" id="GO:0097697">
    <property type="term" value="F:tRNA (5-carboxymethoxyuridine(34)-5-O)-methyltransferase activity"/>
    <property type="evidence" value="ECO:0007669"/>
    <property type="project" value="UniProtKB-UniRule"/>
</dbReference>